<reference evidence="2 3" key="1">
    <citation type="submission" date="2024-01" db="EMBL/GenBank/DDBJ databases">
        <title>The genome of the rayed Mediterranean limpet Patella caerulea (Linnaeus, 1758).</title>
        <authorList>
            <person name="Anh-Thu Weber A."/>
            <person name="Halstead-Nussloch G."/>
        </authorList>
    </citation>
    <scope>NUCLEOTIDE SEQUENCE [LARGE SCALE GENOMIC DNA]</scope>
    <source>
        <strain evidence="2">AATW-2023a</strain>
        <tissue evidence="2">Whole specimen</tissue>
    </source>
</reference>
<dbReference type="PROSITE" id="PS50143">
    <property type="entry name" value="BIR_REPEAT_2"/>
    <property type="match status" value="2"/>
</dbReference>
<feature type="region of interest" description="Disordered" evidence="1">
    <location>
        <begin position="291"/>
        <end position="403"/>
    </location>
</feature>
<evidence type="ECO:0000313" key="2">
    <source>
        <dbReference type="EMBL" id="KAK6181274.1"/>
    </source>
</evidence>
<dbReference type="SUPFAM" id="SSF57924">
    <property type="entry name" value="Inhibitor of apoptosis (IAP) repeat"/>
    <property type="match status" value="2"/>
</dbReference>
<dbReference type="Gene3D" id="1.10.1170.10">
    <property type="entry name" value="Inhibitor Of Apoptosis Protein (2mihbC-IAP-1), Chain A"/>
    <property type="match status" value="2"/>
</dbReference>
<dbReference type="GO" id="GO:0005634">
    <property type="term" value="C:nucleus"/>
    <property type="evidence" value="ECO:0007669"/>
    <property type="project" value="TreeGrafter"/>
</dbReference>
<feature type="compositionally biased region" description="Basic residues" evidence="1">
    <location>
        <begin position="312"/>
        <end position="322"/>
    </location>
</feature>
<dbReference type="SMART" id="SM00238">
    <property type="entry name" value="BIR"/>
    <property type="match status" value="2"/>
</dbReference>
<feature type="compositionally biased region" description="Polar residues" evidence="1">
    <location>
        <begin position="456"/>
        <end position="465"/>
    </location>
</feature>
<dbReference type="EMBL" id="JAZGQO010000007">
    <property type="protein sequence ID" value="KAK6181274.1"/>
    <property type="molecule type" value="Genomic_DNA"/>
</dbReference>
<name>A0AAN8PPU1_PATCE</name>
<comment type="caution">
    <text evidence="2">The sequence shown here is derived from an EMBL/GenBank/DDBJ whole genome shotgun (WGS) entry which is preliminary data.</text>
</comment>
<sequence>MTWEPIVLDQHKLAQRIKSFSDWTSEKSYIELAAAGFRYTGTADRVKCDYCNKKVVQWTVNDDALEVHSRYGPDCIYLKHLGYTRDLNLPRFSKFSKFVDRLESVRTVQGEYRQNLPPFESIAEAGFFYLGTLDRMSCYHCGLILRDWERDTDPVATHKRFRPGCYFIICWSTQTSGRNINSLINPYTDNQSSPLSNLAQQSLTIKIGGILVNLSESRTPRDRKMTGAAASTNESSKTGHGNTPEIQDHTKVGKGNRSRLLHNQITSTCKGQFNNGLVRNCPMDIDVDVTDGADNVDGEPPSQLNAKNQSQKTKKSRHKNRQKQQSSNGVEKNRITTDNIKIGQTCDGNPHQKLKAPRSTGANDVLTPPEREFKDSRKKKRSGTQNIIPSTDENNVPLSLGNGTFGSNCSFTRYRKSSTLTLPTNSQISEGASATSNFNFAKPLSDSVDQKRHTQSTDSSAPEGQTYLSLQENKLDIHSPEVESQHAAPQADRQQLQSLPVNSTHFPELAVANAVGSHLTQSLPPMFDPEGFSELPMIQAVLQMGEVSYDSVVNTICTRYNTHGDTFPDAQSLLSSILDSDID</sequence>
<feature type="region of interest" description="Disordered" evidence="1">
    <location>
        <begin position="216"/>
        <end position="255"/>
    </location>
</feature>
<dbReference type="CDD" id="cd00022">
    <property type="entry name" value="BIR"/>
    <property type="match status" value="2"/>
</dbReference>
<feature type="compositionally biased region" description="Polar residues" evidence="1">
    <location>
        <begin position="302"/>
        <end position="311"/>
    </location>
</feature>
<evidence type="ECO:0000313" key="3">
    <source>
        <dbReference type="Proteomes" id="UP001347796"/>
    </source>
</evidence>
<dbReference type="Gene3D" id="1.10.8.10">
    <property type="entry name" value="DNA helicase RuvA subunit, C-terminal domain"/>
    <property type="match status" value="1"/>
</dbReference>
<dbReference type="AlphaFoldDB" id="A0AAN8PPU1"/>
<dbReference type="Proteomes" id="UP001347796">
    <property type="component" value="Unassembled WGS sequence"/>
</dbReference>
<dbReference type="PROSITE" id="PS01282">
    <property type="entry name" value="BIR_REPEAT_1"/>
    <property type="match status" value="1"/>
</dbReference>
<evidence type="ECO:0000256" key="1">
    <source>
        <dbReference type="SAM" id="MobiDB-lite"/>
    </source>
</evidence>
<keyword evidence="3" id="KW-1185">Reference proteome</keyword>
<dbReference type="Pfam" id="PF00653">
    <property type="entry name" value="BIR"/>
    <property type="match status" value="2"/>
</dbReference>
<gene>
    <name evidence="2" type="ORF">SNE40_009163</name>
</gene>
<dbReference type="GO" id="GO:0005737">
    <property type="term" value="C:cytoplasm"/>
    <property type="evidence" value="ECO:0007669"/>
    <property type="project" value="TreeGrafter"/>
</dbReference>
<dbReference type="PANTHER" id="PTHR10044">
    <property type="entry name" value="INHIBITOR OF APOPTOSIS"/>
    <property type="match status" value="1"/>
</dbReference>
<organism evidence="2 3">
    <name type="scientific">Patella caerulea</name>
    <name type="common">Rayed Mediterranean limpet</name>
    <dbReference type="NCBI Taxonomy" id="87958"/>
    <lineage>
        <taxon>Eukaryota</taxon>
        <taxon>Metazoa</taxon>
        <taxon>Spiralia</taxon>
        <taxon>Lophotrochozoa</taxon>
        <taxon>Mollusca</taxon>
        <taxon>Gastropoda</taxon>
        <taxon>Patellogastropoda</taxon>
        <taxon>Patelloidea</taxon>
        <taxon>Patellidae</taxon>
        <taxon>Patella</taxon>
    </lineage>
</organism>
<feature type="compositionally biased region" description="Polar residues" evidence="1">
    <location>
        <begin position="229"/>
        <end position="245"/>
    </location>
</feature>
<dbReference type="InterPro" id="IPR001370">
    <property type="entry name" value="BIR_rpt"/>
</dbReference>
<accession>A0AAN8PPU1</accession>
<proteinExistence type="predicted"/>
<feature type="compositionally biased region" description="Polar residues" evidence="1">
    <location>
        <begin position="383"/>
        <end position="403"/>
    </location>
</feature>
<protein>
    <submittedName>
        <fullName evidence="2">Uncharacterized protein</fullName>
    </submittedName>
</protein>
<dbReference type="InterPro" id="IPR050784">
    <property type="entry name" value="IAP"/>
</dbReference>
<dbReference type="PANTHER" id="PTHR10044:SF139">
    <property type="entry name" value="DEATH-ASSOCIATED INHIBITOR OF APOPTOSIS 2"/>
    <property type="match status" value="1"/>
</dbReference>
<feature type="region of interest" description="Disordered" evidence="1">
    <location>
        <begin position="445"/>
        <end position="465"/>
    </location>
</feature>